<organism evidence="2 3">
    <name type="scientific">Pristionchus fissidentatus</name>
    <dbReference type="NCBI Taxonomy" id="1538716"/>
    <lineage>
        <taxon>Eukaryota</taxon>
        <taxon>Metazoa</taxon>
        <taxon>Ecdysozoa</taxon>
        <taxon>Nematoda</taxon>
        <taxon>Chromadorea</taxon>
        <taxon>Rhabditida</taxon>
        <taxon>Rhabditina</taxon>
        <taxon>Diplogasteromorpha</taxon>
        <taxon>Diplogasteroidea</taxon>
        <taxon>Neodiplogasteridae</taxon>
        <taxon>Pristionchus</taxon>
    </lineage>
</organism>
<evidence type="ECO:0000313" key="3">
    <source>
        <dbReference type="Proteomes" id="UP001432322"/>
    </source>
</evidence>
<name>A0AAV5WID3_9BILA</name>
<accession>A0AAV5WID3</accession>
<evidence type="ECO:0000256" key="1">
    <source>
        <dbReference type="SAM" id="MobiDB-lite"/>
    </source>
</evidence>
<dbReference type="AlphaFoldDB" id="A0AAV5WID3"/>
<feature type="compositionally biased region" description="Basic residues" evidence="1">
    <location>
        <begin position="33"/>
        <end position="43"/>
    </location>
</feature>
<sequence>MDRPKRSKRPSRRLLESIEDEIHVQRQGSAIARRGKSPIKKRVKVEEQMSSGKDAKTSSSDFVDKSKVSFSTGVVNGIGTQV</sequence>
<evidence type="ECO:0000313" key="2">
    <source>
        <dbReference type="EMBL" id="GMT32041.1"/>
    </source>
</evidence>
<keyword evidence="3" id="KW-1185">Reference proteome</keyword>
<protein>
    <submittedName>
        <fullName evidence="2">Uncharacterized protein</fullName>
    </submittedName>
</protein>
<reference evidence="2" key="1">
    <citation type="submission" date="2023-10" db="EMBL/GenBank/DDBJ databases">
        <title>Genome assembly of Pristionchus species.</title>
        <authorList>
            <person name="Yoshida K."/>
            <person name="Sommer R.J."/>
        </authorList>
    </citation>
    <scope>NUCLEOTIDE SEQUENCE</scope>
    <source>
        <strain evidence="2">RS5133</strain>
    </source>
</reference>
<comment type="caution">
    <text evidence="2">The sequence shown here is derived from an EMBL/GenBank/DDBJ whole genome shotgun (WGS) entry which is preliminary data.</text>
</comment>
<feature type="non-terminal residue" evidence="2">
    <location>
        <position position="82"/>
    </location>
</feature>
<dbReference type="Proteomes" id="UP001432322">
    <property type="component" value="Unassembled WGS sequence"/>
</dbReference>
<dbReference type="EMBL" id="BTSY01000006">
    <property type="protein sequence ID" value="GMT32041.1"/>
    <property type="molecule type" value="Genomic_DNA"/>
</dbReference>
<proteinExistence type="predicted"/>
<feature type="region of interest" description="Disordered" evidence="1">
    <location>
        <begin position="26"/>
        <end position="62"/>
    </location>
</feature>
<gene>
    <name evidence="2" type="ORF">PFISCL1PPCAC_23338</name>
</gene>